<evidence type="ECO:0000256" key="2">
    <source>
        <dbReference type="ARBA" id="ARBA00022692"/>
    </source>
</evidence>
<dbReference type="InterPro" id="IPR007016">
    <property type="entry name" value="O-antigen_ligase-rel_domated"/>
</dbReference>
<gene>
    <name evidence="7" type="ORF">GGQ72_004773</name>
</gene>
<feature type="transmembrane region" description="Helical" evidence="5">
    <location>
        <begin position="162"/>
        <end position="178"/>
    </location>
</feature>
<dbReference type="RefSeq" id="WP_183898129.1">
    <property type="nucleotide sequence ID" value="NZ_JACIEC010000022.1"/>
</dbReference>
<accession>A0A7W6PT50</accession>
<reference evidence="7 8" key="1">
    <citation type="submission" date="2020-08" db="EMBL/GenBank/DDBJ databases">
        <title>Genomic Encyclopedia of Type Strains, Phase IV (KMG-IV): sequencing the most valuable type-strain genomes for metagenomic binning, comparative biology and taxonomic classification.</title>
        <authorList>
            <person name="Goeker M."/>
        </authorList>
    </citation>
    <scope>NUCLEOTIDE SEQUENCE [LARGE SCALE GENOMIC DNA]</scope>
    <source>
        <strain evidence="7 8">DSM 29514</strain>
    </source>
</reference>
<comment type="subcellular location">
    <subcellularLocation>
        <location evidence="1">Membrane</location>
        <topology evidence="1">Multi-pass membrane protein</topology>
    </subcellularLocation>
</comment>
<feature type="transmembrane region" description="Helical" evidence="5">
    <location>
        <begin position="282"/>
        <end position="305"/>
    </location>
</feature>
<feature type="transmembrane region" description="Helical" evidence="5">
    <location>
        <begin position="64"/>
        <end position="82"/>
    </location>
</feature>
<evidence type="ECO:0000313" key="8">
    <source>
        <dbReference type="Proteomes" id="UP000519897"/>
    </source>
</evidence>
<sequence>MDLLQPVLILFLMFSALGVLNFQASLIFSELVKRLLRYEFIWFHLFAGYLIQCHSNAMKGLLRVAIFAGMLSVTVSAIGYFFEFDFAFAHQSLFTTEGYFGQRAGGLVGDSSAYGHLVATFGSLSIGYLAYIAKGGHRFTWAFIVLLIVAYCLYISSSRSAYINITSALLTLIFLSKWNKLYLMCCSMIMAVLGTISYLGYMLVGSGTNDVTSPFQQIVARLFEPLGFLVGLGGKAVNIESLSSGRINNWSQVFDLSVENWLTGSGYKSMYLYYGIPVDNNFLQLLAECGLVSATLFCIMVCLVMRRLLVGSSSYPIGRMLFAVWVGQLSHMFFVETLSFYSSMPTLLCLTSIYINGLWKSEGVYKGVAHTFPLKASVAVTRPR</sequence>
<feature type="transmembrane region" description="Helical" evidence="5">
    <location>
        <begin position="185"/>
        <end position="204"/>
    </location>
</feature>
<feature type="transmembrane region" description="Helical" evidence="5">
    <location>
        <begin position="113"/>
        <end position="132"/>
    </location>
</feature>
<proteinExistence type="predicted"/>
<dbReference type="PANTHER" id="PTHR37422">
    <property type="entry name" value="TEICHURONIC ACID BIOSYNTHESIS PROTEIN TUAE"/>
    <property type="match status" value="1"/>
</dbReference>
<feature type="domain" description="O-antigen ligase-related" evidence="6">
    <location>
        <begin position="145"/>
        <end position="297"/>
    </location>
</feature>
<feature type="transmembrane region" description="Helical" evidence="5">
    <location>
        <begin position="139"/>
        <end position="156"/>
    </location>
</feature>
<feature type="transmembrane region" description="Helical" evidence="5">
    <location>
        <begin position="340"/>
        <end position="359"/>
    </location>
</feature>
<evidence type="ECO:0000256" key="3">
    <source>
        <dbReference type="ARBA" id="ARBA00022989"/>
    </source>
</evidence>
<evidence type="ECO:0000256" key="5">
    <source>
        <dbReference type="SAM" id="Phobius"/>
    </source>
</evidence>
<keyword evidence="8" id="KW-1185">Reference proteome</keyword>
<protein>
    <recommendedName>
        <fullName evidence="6">O-antigen ligase-related domain-containing protein</fullName>
    </recommendedName>
</protein>
<dbReference type="PANTHER" id="PTHR37422:SF13">
    <property type="entry name" value="LIPOPOLYSACCHARIDE BIOSYNTHESIS PROTEIN PA4999-RELATED"/>
    <property type="match status" value="1"/>
</dbReference>
<evidence type="ECO:0000256" key="4">
    <source>
        <dbReference type="ARBA" id="ARBA00023136"/>
    </source>
</evidence>
<evidence type="ECO:0000259" key="6">
    <source>
        <dbReference type="Pfam" id="PF04932"/>
    </source>
</evidence>
<comment type="caution">
    <text evidence="7">The sequence shown here is derived from an EMBL/GenBank/DDBJ whole genome shotgun (WGS) entry which is preliminary data.</text>
</comment>
<evidence type="ECO:0000256" key="1">
    <source>
        <dbReference type="ARBA" id="ARBA00004141"/>
    </source>
</evidence>
<dbReference type="AlphaFoldDB" id="A0A7W6PT50"/>
<dbReference type="Pfam" id="PF04932">
    <property type="entry name" value="Wzy_C"/>
    <property type="match status" value="1"/>
</dbReference>
<dbReference type="EMBL" id="JACIEC010000022">
    <property type="protein sequence ID" value="MBB4146203.1"/>
    <property type="molecule type" value="Genomic_DNA"/>
</dbReference>
<feature type="transmembrane region" description="Helical" evidence="5">
    <location>
        <begin position="7"/>
        <end position="29"/>
    </location>
</feature>
<dbReference type="Proteomes" id="UP000519897">
    <property type="component" value="Unassembled WGS sequence"/>
</dbReference>
<evidence type="ECO:0000313" key="7">
    <source>
        <dbReference type="EMBL" id="MBB4146203.1"/>
    </source>
</evidence>
<dbReference type="GO" id="GO:0016020">
    <property type="term" value="C:membrane"/>
    <property type="evidence" value="ECO:0007669"/>
    <property type="project" value="UniProtKB-SubCell"/>
</dbReference>
<organism evidence="7 8">
    <name type="scientific">Rhizobium rhizoryzae</name>
    <dbReference type="NCBI Taxonomy" id="451876"/>
    <lineage>
        <taxon>Bacteria</taxon>
        <taxon>Pseudomonadati</taxon>
        <taxon>Pseudomonadota</taxon>
        <taxon>Alphaproteobacteria</taxon>
        <taxon>Hyphomicrobiales</taxon>
        <taxon>Rhizobiaceae</taxon>
        <taxon>Rhizobium/Agrobacterium group</taxon>
        <taxon>Rhizobium</taxon>
    </lineage>
</organism>
<keyword evidence="3 5" id="KW-1133">Transmembrane helix</keyword>
<keyword evidence="4 5" id="KW-0472">Membrane</keyword>
<name>A0A7W6PT50_9HYPH</name>
<keyword evidence="2 5" id="KW-0812">Transmembrane</keyword>
<dbReference type="InterPro" id="IPR051533">
    <property type="entry name" value="WaaL-like"/>
</dbReference>